<reference evidence="2 3" key="1">
    <citation type="submission" date="2019-01" db="EMBL/GenBank/DDBJ databases">
        <title>Genome Assembly of Collichthys lucidus.</title>
        <authorList>
            <person name="Cai M."/>
            <person name="Xiao S."/>
        </authorList>
    </citation>
    <scope>NUCLEOTIDE SEQUENCE [LARGE SCALE GENOMIC DNA]</scope>
    <source>
        <strain evidence="2">JT15FE1705JMU</strain>
        <tissue evidence="2">Muscle</tissue>
    </source>
</reference>
<dbReference type="EMBL" id="CM014099">
    <property type="protein sequence ID" value="TKS91085.1"/>
    <property type="molecule type" value="Genomic_DNA"/>
</dbReference>
<evidence type="ECO:0000313" key="2">
    <source>
        <dbReference type="EMBL" id="TKS91085.1"/>
    </source>
</evidence>
<gene>
    <name evidence="2" type="ORF">D9C73_025219</name>
</gene>
<dbReference type="Proteomes" id="UP000298787">
    <property type="component" value="Chromosome 22"/>
</dbReference>
<sequence>MDILKWCQHESLDSDFRTCQDNRVARKGRSAKDEDKTLKSGLSGYYYQGVWRTLDGTAVQQFTTSSAIIQWLSQQLRRRTLPPVAVNQKASSSGTMCSFPPVDVTVGFVYGSREFPNKKKKKKKMDEEEEEKGRRGATSRRVTETRC</sequence>
<organism evidence="2 3">
    <name type="scientific">Collichthys lucidus</name>
    <name type="common">Big head croaker</name>
    <name type="synonym">Sciaena lucida</name>
    <dbReference type="NCBI Taxonomy" id="240159"/>
    <lineage>
        <taxon>Eukaryota</taxon>
        <taxon>Metazoa</taxon>
        <taxon>Chordata</taxon>
        <taxon>Craniata</taxon>
        <taxon>Vertebrata</taxon>
        <taxon>Euteleostomi</taxon>
        <taxon>Actinopterygii</taxon>
        <taxon>Neopterygii</taxon>
        <taxon>Teleostei</taxon>
        <taxon>Neoteleostei</taxon>
        <taxon>Acanthomorphata</taxon>
        <taxon>Eupercaria</taxon>
        <taxon>Sciaenidae</taxon>
        <taxon>Collichthys</taxon>
    </lineage>
</organism>
<evidence type="ECO:0000313" key="3">
    <source>
        <dbReference type="Proteomes" id="UP000298787"/>
    </source>
</evidence>
<dbReference type="AlphaFoldDB" id="A0A4U5VUN2"/>
<keyword evidence="3" id="KW-1185">Reference proteome</keyword>
<proteinExistence type="predicted"/>
<feature type="region of interest" description="Disordered" evidence="1">
    <location>
        <begin position="116"/>
        <end position="147"/>
    </location>
</feature>
<name>A0A4U5VUN2_COLLU</name>
<accession>A0A4U5VUN2</accession>
<protein>
    <submittedName>
        <fullName evidence="2">Uncharacterized protein</fullName>
    </submittedName>
</protein>
<evidence type="ECO:0000256" key="1">
    <source>
        <dbReference type="SAM" id="MobiDB-lite"/>
    </source>
</evidence>